<keyword evidence="8" id="KW-0456">Lyase</keyword>
<dbReference type="SUPFAM" id="SSF158694">
    <property type="entry name" value="UraD-Like"/>
    <property type="match status" value="1"/>
</dbReference>
<evidence type="ECO:0000256" key="10">
    <source>
        <dbReference type="ARBA" id="ARBA00032116"/>
    </source>
</evidence>
<sequence>KEKILQLHPDLAGKLADLGKLSSESTEEQKSAGLDKLSTEDKSNLTKFNEMYKEKFGFPFVICVKENKFVAILNSIEHRLNNDKNQEVATGTEEVKKISRIRIFQIVKH</sequence>
<proteinExistence type="inferred from homology"/>
<keyword evidence="7" id="KW-0210">Decarboxylase</keyword>
<dbReference type="OrthoDB" id="9970124at2759"/>
<keyword evidence="6" id="KW-0659">Purine metabolism</keyword>
<comment type="similarity">
    <text evidence="4">Belongs to the OHCU decarboxylase family.</text>
</comment>
<dbReference type="GO" id="GO:0000255">
    <property type="term" value="P:allantoin metabolic process"/>
    <property type="evidence" value="ECO:0007669"/>
    <property type="project" value="InterPro"/>
</dbReference>
<evidence type="ECO:0000259" key="11">
    <source>
        <dbReference type="Pfam" id="PF09349"/>
    </source>
</evidence>
<evidence type="ECO:0000313" key="13">
    <source>
        <dbReference type="Proteomes" id="UP000801492"/>
    </source>
</evidence>
<evidence type="ECO:0000256" key="1">
    <source>
        <dbReference type="ARBA" id="ARBA00001163"/>
    </source>
</evidence>
<evidence type="ECO:0000256" key="7">
    <source>
        <dbReference type="ARBA" id="ARBA00022793"/>
    </source>
</evidence>
<dbReference type="PANTHER" id="PTHR43466">
    <property type="entry name" value="2-OXO-4-HYDROXY-4-CARBOXY-5-UREIDOIMIDAZOLINE DECARBOXYLASE-RELATED"/>
    <property type="match status" value="1"/>
</dbReference>
<dbReference type="EMBL" id="VTPC01001575">
    <property type="protein sequence ID" value="KAF2901484.1"/>
    <property type="molecule type" value="Genomic_DNA"/>
</dbReference>
<dbReference type="GO" id="GO:0019628">
    <property type="term" value="P:urate catabolic process"/>
    <property type="evidence" value="ECO:0007669"/>
    <property type="project" value="UniProtKB-UniPathway"/>
</dbReference>
<dbReference type="InterPro" id="IPR017580">
    <property type="entry name" value="OHCU_decarboxylase-1"/>
</dbReference>
<dbReference type="UniPathway" id="UPA00394">
    <property type="reaction ID" value="UER00652"/>
</dbReference>
<comment type="pathway">
    <text evidence="3">Purine metabolism; urate degradation; (S)-allantoin from urate: step 3/3.</text>
</comment>
<accession>A0A8K0GIT0</accession>
<dbReference type="Pfam" id="PF09349">
    <property type="entry name" value="OHCU_decarbox"/>
    <property type="match status" value="1"/>
</dbReference>
<comment type="catalytic activity">
    <reaction evidence="1">
        <text>5-hydroxy-2-oxo-4-ureido-2,5-dihydro-1H-imidazole-5-carboxylate + H(+) = (S)-allantoin + CO2</text>
        <dbReference type="Rhea" id="RHEA:26301"/>
        <dbReference type="ChEBI" id="CHEBI:15378"/>
        <dbReference type="ChEBI" id="CHEBI:15678"/>
        <dbReference type="ChEBI" id="CHEBI:16526"/>
        <dbReference type="ChEBI" id="CHEBI:58639"/>
        <dbReference type="EC" id="4.1.1.97"/>
    </reaction>
</comment>
<dbReference type="NCBIfam" id="TIGR03164">
    <property type="entry name" value="UHCUDC"/>
    <property type="match status" value="1"/>
</dbReference>
<dbReference type="Gene3D" id="1.10.3330.10">
    <property type="entry name" value="Oxo-4-hydroxy-4-carboxy-5-ureidoimidazoline decarboxylase"/>
    <property type="match status" value="1"/>
</dbReference>
<evidence type="ECO:0000256" key="4">
    <source>
        <dbReference type="ARBA" id="ARBA00005793"/>
    </source>
</evidence>
<feature type="domain" description="Oxo-4-hydroxy-4-carboxy-5-ureidoimidazoline decarboxylase" evidence="11">
    <location>
        <begin position="2"/>
        <end position="103"/>
    </location>
</feature>
<organism evidence="12 13">
    <name type="scientific">Ignelater luminosus</name>
    <name type="common">Cucubano</name>
    <name type="synonym">Pyrophorus luminosus</name>
    <dbReference type="NCBI Taxonomy" id="2038154"/>
    <lineage>
        <taxon>Eukaryota</taxon>
        <taxon>Metazoa</taxon>
        <taxon>Ecdysozoa</taxon>
        <taxon>Arthropoda</taxon>
        <taxon>Hexapoda</taxon>
        <taxon>Insecta</taxon>
        <taxon>Pterygota</taxon>
        <taxon>Neoptera</taxon>
        <taxon>Endopterygota</taxon>
        <taxon>Coleoptera</taxon>
        <taxon>Polyphaga</taxon>
        <taxon>Elateriformia</taxon>
        <taxon>Elateroidea</taxon>
        <taxon>Elateridae</taxon>
        <taxon>Agrypninae</taxon>
        <taxon>Pyrophorini</taxon>
        <taxon>Ignelater</taxon>
    </lineage>
</organism>
<evidence type="ECO:0000256" key="6">
    <source>
        <dbReference type="ARBA" id="ARBA00022631"/>
    </source>
</evidence>
<evidence type="ECO:0000256" key="5">
    <source>
        <dbReference type="ARBA" id="ARBA00012257"/>
    </source>
</evidence>
<evidence type="ECO:0000313" key="12">
    <source>
        <dbReference type="EMBL" id="KAF2901484.1"/>
    </source>
</evidence>
<dbReference type="GO" id="GO:0006144">
    <property type="term" value="P:purine nucleobase metabolic process"/>
    <property type="evidence" value="ECO:0007669"/>
    <property type="project" value="UniProtKB-KW"/>
</dbReference>
<evidence type="ECO:0000256" key="9">
    <source>
        <dbReference type="ARBA" id="ARBA00030624"/>
    </source>
</evidence>
<evidence type="ECO:0000256" key="3">
    <source>
        <dbReference type="ARBA" id="ARBA00004754"/>
    </source>
</evidence>
<dbReference type="AlphaFoldDB" id="A0A8K0GIT0"/>
<dbReference type="EC" id="4.1.1.97" evidence="5"/>
<dbReference type="GO" id="GO:0005777">
    <property type="term" value="C:peroxisome"/>
    <property type="evidence" value="ECO:0007669"/>
    <property type="project" value="TreeGrafter"/>
</dbReference>
<dbReference type="GO" id="GO:0051997">
    <property type="term" value="F:2-oxo-4-hydroxy-4-carboxy-5-ureidoimidazoline decarboxylase activity"/>
    <property type="evidence" value="ECO:0007669"/>
    <property type="project" value="UniProtKB-EC"/>
</dbReference>
<dbReference type="PANTHER" id="PTHR43466:SF1">
    <property type="entry name" value="2-OXO-4-HYDROXY-4-CARBOXY-5-UREIDOIMIDAZOLINE DECARBOXYLASE-RELATED"/>
    <property type="match status" value="1"/>
</dbReference>
<evidence type="ECO:0000256" key="8">
    <source>
        <dbReference type="ARBA" id="ARBA00023239"/>
    </source>
</evidence>
<gene>
    <name evidence="12" type="ORF">ILUMI_04700</name>
</gene>
<name>A0A8K0GIT0_IGNLU</name>
<dbReference type="Proteomes" id="UP000801492">
    <property type="component" value="Unassembled WGS sequence"/>
</dbReference>
<comment type="function">
    <text evidence="2">Catalyzes the stereoselective decarboxylation of 2-oxo-4-hydroxy-4-carboxy-5-ureidoimidazoline (OHCU) to (S)-allantoin.</text>
</comment>
<reference evidence="12" key="1">
    <citation type="submission" date="2019-08" db="EMBL/GenBank/DDBJ databases">
        <title>The genome of the North American firefly Photinus pyralis.</title>
        <authorList>
            <consortium name="Photinus pyralis genome working group"/>
            <person name="Fallon T.R."/>
            <person name="Sander Lower S.E."/>
            <person name="Weng J.-K."/>
        </authorList>
    </citation>
    <scope>NUCLEOTIDE SEQUENCE</scope>
    <source>
        <strain evidence="12">TRF0915ILg1</strain>
        <tissue evidence="12">Whole body</tissue>
    </source>
</reference>
<keyword evidence="13" id="KW-1185">Reference proteome</keyword>
<evidence type="ECO:0000256" key="2">
    <source>
        <dbReference type="ARBA" id="ARBA00002506"/>
    </source>
</evidence>
<dbReference type="InterPro" id="IPR036778">
    <property type="entry name" value="OHCU_decarboxylase_sf"/>
</dbReference>
<comment type="caution">
    <text evidence="12">The sequence shown here is derived from an EMBL/GenBank/DDBJ whole genome shotgun (WGS) entry which is preliminary data.</text>
</comment>
<feature type="non-terminal residue" evidence="12">
    <location>
        <position position="109"/>
    </location>
</feature>
<dbReference type="InterPro" id="IPR018020">
    <property type="entry name" value="OHCU_decarboxylase"/>
</dbReference>
<protein>
    <recommendedName>
        <fullName evidence="5">2-oxo-4-hydroxy-4-carboxy-5-ureidoimidazoline decarboxylase</fullName>
        <ecNumber evidence="5">4.1.1.97</ecNumber>
    </recommendedName>
    <alternativeName>
        <fullName evidence="10">Parahox neighbor</fullName>
    </alternativeName>
    <alternativeName>
        <fullName evidence="9">Ureidoimidazoline (2-oxo-4-hydroxy-4-carboxy-5-) decarboxylase</fullName>
    </alternativeName>
</protein>